<proteinExistence type="predicted"/>
<protein>
    <submittedName>
        <fullName evidence="1">Uncharacterized protein</fullName>
    </submittedName>
</protein>
<organism evidence="1">
    <name type="scientific">uncultured Caudovirales phage</name>
    <dbReference type="NCBI Taxonomy" id="2100421"/>
    <lineage>
        <taxon>Viruses</taxon>
        <taxon>Duplodnaviria</taxon>
        <taxon>Heunggongvirae</taxon>
        <taxon>Uroviricota</taxon>
        <taxon>Caudoviricetes</taxon>
        <taxon>Peduoviridae</taxon>
        <taxon>Maltschvirus</taxon>
        <taxon>Maltschvirus maltsch</taxon>
    </lineage>
</organism>
<evidence type="ECO:0000313" key="1">
    <source>
        <dbReference type="EMBL" id="CAB4128938.1"/>
    </source>
</evidence>
<accession>A0A6J5L2C8</accession>
<sequence length="278" mass="31690">MIDLSYFSQYDTKHIDNTGQATDNTFSFINNGADNLVVTVGCSWTWGANMTSDDDLDYRLTNNFGRVLSNALSADWLCLGQVGTGNFWLYQKVEEFVRLIPTLKYKKIYIICTLTEVGRQCYTELDSHIDYKEYFRNNAYGDKFLEFLNDYAVKKIVSAVEPYSNVILRIGTNFVDPIGVNVDSKYIIPNTWLSMLCAESGTEYTGKCYTVSHLAVNRLKQLKSVNNDFGFFLWLDKLIELGHDRITLCQQCNLLMPGTGHPGATGHRMWAEHILKTL</sequence>
<name>A0A6J5L2C8_9CAUD</name>
<reference evidence="1" key="1">
    <citation type="submission" date="2020-04" db="EMBL/GenBank/DDBJ databases">
        <authorList>
            <person name="Chiriac C."/>
            <person name="Salcher M."/>
            <person name="Ghai R."/>
            <person name="Kavagutti S V."/>
        </authorList>
    </citation>
    <scope>NUCLEOTIDE SEQUENCE</scope>
</reference>
<dbReference type="EMBL" id="LR796233">
    <property type="protein sequence ID" value="CAB4128938.1"/>
    <property type="molecule type" value="Genomic_DNA"/>
</dbReference>
<gene>
    <name evidence="1" type="ORF">UFOVP112_107</name>
</gene>